<dbReference type="Proteomes" id="UP000253517">
    <property type="component" value="Unassembled WGS sequence"/>
</dbReference>
<proteinExistence type="predicted"/>
<reference evidence="1 2" key="1">
    <citation type="submission" date="2018-07" db="EMBL/GenBank/DDBJ databases">
        <title>Genomic Encyclopedia of Type Strains, Phase IV (KMG-IV): sequencing the most valuable type-strain genomes for metagenomic binning, comparative biology and taxonomic classification.</title>
        <authorList>
            <person name="Goeker M."/>
        </authorList>
    </citation>
    <scope>NUCLEOTIDE SEQUENCE [LARGE SCALE GENOMIC DNA]</scope>
    <source>
        <strain evidence="1 2">DSM 21410</strain>
    </source>
</reference>
<protein>
    <submittedName>
        <fullName evidence="1">Uncharacterized protein</fullName>
    </submittedName>
</protein>
<accession>A0A369ABR8</accession>
<dbReference type="EMBL" id="QPJS01000001">
    <property type="protein sequence ID" value="RCX04864.1"/>
    <property type="molecule type" value="Genomic_DNA"/>
</dbReference>
<gene>
    <name evidence="1" type="ORF">DES35_101134</name>
</gene>
<evidence type="ECO:0000313" key="1">
    <source>
        <dbReference type="EMBL" id="RCX04864.1"/>
    </source>
</evidence>
<organism evidence="1 2">
    <name type="scientific">Schleiferia thermophila</name>
    <dbReference type="NCBI Taxonomy" id="884107"/>
    <lineage>
        <taxon>Bacteria</taxon>
        <taxon>Pseudomonadati</taxon>
        <taxon>Bacteroidota</taxon>
        <taxon>Flavobacteriia</taxon>
        <taxon>Flavobacteriales</taxon>
        <taxon>Schleiferiaceae</taxon>
        <taxon>Schleiferia</taxon>
    </lineage>
</organism>
<name>A0A369ABR8_9FLAO</name>
<sequence length="69" mass="8054">MEATIKYMHNTFRLKAKPDSPHKVLNHVHTPTTHYLLQHTTLHLPPDRQPVINNPCRVKLIDLIRPVCL</sequence>
<evidence type="ECO:0000313" key="2">
    <source>
        <dbReference type="Proteomes" id="UP000253517"/>
    </source>
</evidence>
<dbReference type="AlphaFoldDB" id="A0A369ABR8"/>
<comment type="caution">
    <text evidence="1">The sequence shown here is derived from an EMBL/GenBank/DDBJ whole genome shotgun (WGS) entry which is preliminary data.</text>
</comment>
<keyword evidence="2" id="KW-1185">Reference proteome</keyword>